<dbReference type="AlphaFoldDB" id="S3D3F3"/>
<dbReference type="GO" id="GO:0016787">
    <property type="term" value="F:hydrolase activity"/>
    <property type="evidence" value="ECO:0007669"/>
    <property type="project" value="UniProtKB-KW"/>
</dbReference>
<evidence type="ECO:0000313" key="3">
    <source>
        <dbReference type="Proteomes" id="UP000016923"/>
    </source>
</evidence>
<accession>S3D3F3</accession>
<keyword evidence="3" id="KW-1185">Reference proteome</keyword>
<evidence type="ECO:0000313" key="2">
    <source>
        <dbReference type="EMBL" id="EPE07865.1"/>
    </source>
</evidence>
<keyword evidence="2" id="KW-0378">Hydrolase</keyword>
<proteinExistence type="predicted"/>
<organism evidence="2 3">
    <name type="scientific">Ophiostoma piceae (strain UAMH 11346)</name>
    <name type="common">Sap stain fungus</name>
    <dbReference type="NCBI Taxonomy" id="1262450"/>
    <lineage>
        <taxon>Eukaryota</taxon>
        <taxon>Fungi</taxon>
        <taxon>Dikarya</taxon>
        <taxon>Ascomycota</taxon>
        <taxon>Pezizomycotina</taxon>
        <taxon>Sordariomycetes</taxon>
        <taxon>Sordariomycetidae</taxon>
        <taxon>Ophiostomatales</taxon>
        <taxon>Ophiostomataceae</taxon>
        <taxon>Ophiostoma</taxon>
    </lineage>
</organism>
<dbReference type="EMBL" id="KE148150">
    <property type="protein sequence ID" value="EPE07865.1"/>
    <property type="molecule type" value="Genomic_DNA"/>
</dbReference>
<evidence type="ECO:0000256" key="1">
    <source>
        <dbReference type="SAM" id="MobiDB-lite"/>
    </source>
</evidence>
<dbReference type="OrthoDB" id="408373at2759"/>
<dbReference type="VEuPathDB" id="FungiDB:F503_00587"/>
<dbReference type="Proteomes" id="UP000016923">
    <property type="component" value="Unassembled WGS sequence"/>
</dbReference>
<name>S3D3F3_OPHP1</name>
<protein>
    <submittedName>
        <fullName evidence="2">Alpha beta hydrolase fold family</fullName>
    </submittedName>
</protein>
<reference evidence="2 3" key="1">
    <citation type="journal article" date="2013" name="BMC Genomics">
        <title>The genome and transcriptome of the pine saprophyte Ophiostoma piceae, and a comparison with the bark beetle-associated pine pathogen Grosmannia clavigera.</title>
        <authorList>
            <person name="Haridas S."/>
            <person name="Wang Y."/>
            <person name="Lim L."/>
            <person name="Massoumi Alamouti S."/>
            <person name="Jackman S."/>
            <person name="Docking R."/>
            <person name="Robertson G."/>
            <person name="Birol I."/>
            <person name="Bohlmann J."/>
            <person name="Breuil C."/>
        </authorList>
    </citation>
    <scope>NUCLEOTIDE SEQUENCE [LARGE SCALE GENOMIC DNA]</scope>
    <source>
        <strain evidence="2 3">UAMH 11346</strain>
    </source>
</reference>
<gene>
    <name evidence="2" type="ORF">F503_00587</name>
</gene>
<dbReference type="HOGENOM" id="CLU_1215109_0_0_1"/>
<sequence length="228" mass="24516">MARSVECAPPRLPWWKYVLDPRELAARPEAQVRRHARHARIGEEVSGAVGGVFVSLFGMHVVHVVDQGAGGGGTLANYEIRPRTRHVRNATVVLSALSQQHPDRSSPDSAVAGRPSGCQAAKPSGAHWCRGRPKLGKVRLLDMALPFADINGARVAHRLKGPDDAPLLATDSGRGFGTHGSDGATYRVLSFDLRSSLRTPPYTICSSRLRTMSKGCGSSSTTTLNLHR</sequence>
<feature type="region of interest" description="Disordered" evidence="1">
    <location>
        <begin position="97"/>
        <end position="125"/>
    </location>
</feature>